<feature type="transmembrane region" description="Helical" evidence="1">
    <location>
        <begin position="21"/>
        <end position="46"/>
    </location>
</feature>
<keyword evidence="1" id="KW-0472">Membrane</keyword>
<name>A0ABU2D4Y5_9EURY</name>
<proteinExistence type="predicted"/>
<reference evidence="3" key="1">
    <citation type="submission" date="2023-07" db="EMBL/GenBank/DDBJ databases">
        <title>Whole-genome sequencing of a new Methanosarcina sp. Z-7115.</title>
        <authorList>
            <person name="Zhilina T.N."/>
            <person name="Merkel A.Y."/>
        </authorList>
    </citation>
    <scope>NUCLEOTIDE SEQUENCE [LARGE SCALE GENOMIC DNA]</scope>
    <source>
        <strain evidence="3">Z-7115</strain>
    </source>
</reference>
<gene>
    <name evidence="2" type="ORF">RG963_14885</name>
</gene>
<feature type="transmembrane region" description="Helical" evidence="1">
    <location>
        <begin position="107"/>
        <end position="131"/>
    </location>
</feature>
<feature type="transmembrane region" description="Helical" evidence="1">
    <location>
        <begin position="52"/>
        <end position="74"/>
    </location>
</feature>
<protein>
    <submittedName>
        <fullName evidence="2">Uncharacterized protein</fullName>
    </submittedName>
</protein>
<keyword evidence="1" id="KW-0812">Transmembrane</keyword>
<sequence>MYKPWDTYNAWKGKPHNIKRLMAAWIILFVTPMLHFSILFILLGSVNVQFDMTISGISNVVLISFSSFFDFGYFRIYESFVHKYPESFFADEELMQLERLGRILPDFWAHFIPGALYVIISILMMLIAFIIEPTSKLI</sequence>
<evidence type="ECO:0000313" key="2">
    <source>
        <dbReference type="EMBL" id="MDR7667041.1"/>
    </source>
</evidence>
<evidence type="ECO:0000256" key="1">
    <source>
        <dbReference type="SAM" id="Phobius"/>
    </source>
</evidence>
<keyword evidence="1" id="KW-1133">Transmembrane helix</keyword>
<dbReference type="Proteomes" id="UP001246244">
    <property type="component" value="Unassembled WGS sequence"/>
</dbReference>
<accession>A0ABU2D4Y5</accession>
<organism evidence="2 3">
    <name type="scientific">Methanosarcina baikalica</name>
    <dbReference type="NCBI Taxonomy" id="3073890"/>
    <lineage>
        <taxon>Archaea</taxon>
        <taxon>Methanobacteriati</taxon>
        <taxon>Methanobacteriota</taxon>
        <taxon>Stenosarchaea group</taxon>
        <taxon>Methanomicrobia</taxon>
        <taxon>Methanosarcinales</taxon>
        <taxon>Methanosarcinaceae</taxon>
        <taxon>Methanosarcina</taxon>
    </lineage>
</organism>
<dbReference type="EMBL" id="JAVKPK010000085">
    <property type="protein sequence ID" value="MDR7667041.1"/>
    <property type="molecule type" value="Genomic_DNA"/>
</dbReference>
<evidence type="ECO:0000313" key="3">
    <source>
        <dbReference type="Proteomes" id="UP001246244"/>
    </source>
</evidence>
<comment type="caution">
    <text evidence="2">The sequence shown here is derived from an EMBL/GenBank/DDBJ whole genome shotgun (WGS) entry which is preliminary data.</text>
</comment>
<dbReference type="RefSeq" id="WP_310577072.1">
    <property type="nucleotide sequence ID" value="NZ_JAVKPK010000085.1"/>
</dbReference>
<keyword evidence="3" id="KW-1185">Reference proteome</keyword>